<reference evidence="2" key="1">
    <citation type="submission" date="2024-06" db="EMBL/GenBank/DDBJ databases">
        <title>Genomic investigations of benthic invertebrates from the Clarion-Clipperton fields of polymetallic nodules.</title>
        <authorList>
            <person name="Gastineau R."/>
            <person name="Dabek P."/>
            <person name="Mianowicz K."/>
            <person name="Otis C."/>
            <person name="Stoyanova V."/>
            <person name="Krawcewicz A."/>
            <person name="Abramowski T."/>
        </authorList>
    </citation>
    <scope>NUCLEOTIDE SEQUENCE</scope>
</reference>
<dbReference type="AlphaFoldDB" id="A0AAU8L2S0"/>
<keyword evidence="2" id="KW-0496">Mitochondrion</keyword>
<dbReference type="GO" id="GO:0003964">
    <property type="term" value="F:RNA-directed DNA polymerase activity"/>
    <property type="evidence" value="ECO:0007669"/>
    <property type="project" value="TreeGrafter"/>
</dbReference>
<feature type="domain" description="Domain X" evidence="1">
    <location>
        <begin position="152"/>
        <end position="264"/>
    </location>
</feature>
<geneLocation type="mitochondrion" evidence="2"/>
<protein>
    <recommendedName>
        <fullName evidence="1">Domain X domain-containing protein</fullName>
    </recommendedName>
</protein>
<evidence type="ECO:0000313" key="2">
    <source>
        <dbReference type="EMBL" id="XCN35355.1"/>
    </source>
</evidence>
<dbReference type="Pfam" id="PF01348">
    <property type="entry name" value="Intron_maturas2"/>
    <property type="match status" value="1"/>
</dbReference>
<dbReference type="InterPro" id="IPR024937">
    <property type="entry name" value="Domain_X"/>
</dbReference>
<proteinExistence type="predicted"/>
<organism evidence="2">
    <name type="scientific">Bryozoa sp</name>
    <dbReference type="NCBI Taxonomy" id="2813608"/>
    <lineage>
        <taxon>Eukaryota</taxon>
        <taxon>Metazoa</taxon>
        <taxon>Spiralia</taxon>
        <taxon>Lophotrochozoa</taxon>
        <taxon>Bryozoa</taxon>
    </lineage>
</organism>
<dbReference type="GO" id="GO:0090615">
    <property type="term" value="P:mitochondrial mRNA processing"/>
    <property type="evidence" value="ECO:0007669"/>
    <property type="project" value="TreeGrafter"/>
</dbReference>
<dbReference type="EMBL" id="PP990758">
    <property type="protein sequence ID" value="XCN35355.1"/>
    <property type="molecule type" value="Genomic_DNA"/>
</dbReference>
<gene>
    <name evidence="2" type="primary">orf221</name>
</gene>
<dbReference type="PANTHER" id="PTHR33642:SF3">
    <property type="entry name" value="NUCLEAR INTRON MATURASE 4, MITOCHONDRIAL"/>
    <property type="match status" value="1"/>
</dbReference>
<accession>A0AAU8L2S0</accession>
<evidence type="ECO:0000259" key="1">
    <source>
        <dbReference type="Pfam" id="PF01348"/>
    </source>
</evidence>
<sequence length="283" mass="33190">MKVNFHFNCGVSSFILLEKDYYNVSLSFLLKEIYLSEIDFFMKEYQMELNNSSETFKKMSFDSCGGNKKVCNKVELGYMRCFDSFIMFMDCDKKEAEEFRYNFLNYLLRNLSLKIEMEKGVLSIYKSSFYFLGMEVKINNSYNCMKNEHYNNVTMKVNLSTLIFKFQSLGICTSKGEPMPCFSYYNLPHSKILENYNMILKNVYDEYSFVDNSSKLGMMAEWLLRKSCARLLASKFKLKRVTRVYKMFGVNMSCLDLSSSKKISFMGWDFLSKVSCSSNISSK</sequence>
<dbReference type="GO" id="GO:0006315">
    <property type="term" value="P:homing of group II introns"/>
    <property type="evidence" value="ECO:0007669"/>
    <property type="project" value="TreeGrafter"/>
</dbReference>
<dbReference type="PANTHER" id="PTHR33642">
    <property type="entry name" value="COX1/OXI3 INTRON 1 PROTEIN-RELATED"/>
    <property type="match status" value="1"/>
</dbReference>
<dbReference type="GO" id="GO:0005739">
    <property type="term" value="C:mitochondrion"/>
    <property type="evidence" value="ECO:0007669"/>
    <property type="project" value="TreeGrafter"/>
</dbReference>
<name>A0AAU8L2S0_9BILA</name>